<evidence type="ECO:0000313" key="3">
    <source>
        <dbReference type="Proteomes" id="UP000178432"/>
    </source>
</evidence>
<evidence type="ECO:0000313" key="2">
    <source>
        <dbReference type="EMBL" id="OGY48366.1"/>
    </source>
</evidence>
<dbReference type="AlphaFoldDB" id="A0A1G1Y959"/>
<sequence length="59" mass="6663">MSNLLNSDLFIALTSFAICVTIITAGLLGVIHLYDRQNRKITLAFIKWGLWPGREADDR</sequence>
<dbReference type="EMBL" id="MHIF01000014">
    <property type="protein sequence ID" value="OGY48366.1"/>
    <property type="molecule type" value="Genomic_DNA"/>
</dbReference>
<keyword evidence="1" id="KW-0812">Transmembrane</keyword>
<keyword evidence="1" id="KW-1133">Transmembrane helix</keyword>
<reference evidence="2 3" key="1">
    <citation type="journal article" date="2016" name="Nat. Commun.">
        <title>Thousands of microbial genomes shed light on interconnected biogeochemical processes in an aquifer system.</title>
        <authorList>
            <person name="Anantharaman K."/>
            <person name="Brown C.T."/>
            <person name="Hug L.A."/>
            <person name="Sharon I."/>
            <person name="Castelle C.J."/>
            <person name="Probst A.J."/>
            <person name="Thomas B.C."/>
            <person name="Singh A."/>
            <person name="Wilkins M.J."/>
            <person name="Karaoz U."/>
            <person name="Brodie E.L."/>
            <person name="Williams K.H."/>
            <person name="Hubbard S.S."/>
            <person name="Banfield J.F."/>
        </authorList>
    </citation>
    <scope>NUCLEOTIDE SEQUENCE [LARGE SCALE GENOMIC DNA]</scope>
</reference>
<gene>
    <name evidence="2" type="ORF">A2663_03615</name>
</gene>
<accession>A0A1G1Y959</accession>
<organism evidence="2 3">
    <name type="scientific">Candidatus Buchananbacteria bacterium RIFCSPHIGHO2_01_FULL_46_12</name>
    <dbReference type="NCBI Taxonomy" id="1797536"/>
    <lineage>
        <taxon>Bacteria</taxon>
        <taxon>Candidatus Buchananiibacteriota</taxon>
    </lineage>
</organism>
<name>A0A1G1Y959_9BACT</name>
<keyword evidence="1" id="KW-0472">Membrane</keyword>
<proteinExistence type="predicted"/>
<protein>
    <submittedName>
        <fullName evidence="2">Uncharacterized protein</fullName>
    </submittedName>
</protein>
<feature type="transmembrane region" description="Helical" evidence="1">
    <location>
        <begin position="12"/>
        <end position="34"/>
    </location>
</feature>
<evidence type="ECO:0000256" key="1">
    <source>
        <dbReference type="SAM" id="Phobius"/>
    </source>
</evidence>
<dbReference type="Proteomes" id="UP000178432">
    <property type="component" value="Unassembled WGS sequence"/>
</dbReference>
<comment type="caution">
    <text evidence="2">The sequence shown here is derived from an EMBL/GenBank/DDBJ whole genome shotgun (WGS) entry which is preliminary data.</text>
</comment>